<dbReference type="Pfam" id="PF06271">
    <property type="entry name" value="RDD"/>
    <property type="match status" value="1"/>
</dbReference>
<dbReference type="Proteomes" id="UP001310387">
    <property type="component" value="Unassembled WGS sequence"/>
</dbReference>
<keyword evidence="10" id="KW-1185">Reference proteome</keyword>
<evidence type="ECO:0000256" key="3">
    <source>
        <dbReference type="ARBA" id="ARBA00022692"/>
    </source>
</evidence>
<feature type="transmembrane region" description="Helical" evidence="7">
    <location>
        <begin position="68"/>
        <end position="86"/>
    </location>
</feature>
<protein>
    <submittedName>
        <fullName evidence="9">RDD family protein</fullName>
    </submittedName>
</protein>
<dbReference type="PANTHER" id="PTHR36115">
    <property type="entry name" value="PROLINE-RICH ANTIGEN HOMOLOG-RELATED"/>
    <property type="match status" value="1"/>
</dbReference>
<evidence type="ECO:0000256" key="1">
    <source>
        <dbReference type="ARBA" id="ARBA00004651"/>
    </source>
</evidence>
<evidence type="ECO:0000313" key="9">
    <source>
        <dbReference type="EMBL" id="MEG3616533.1"/>
    </source>
</evidence>
<comment type="subcellular location">
    <subcellularLocation>
        <location evidence="1">Cell membrane</location>
        <topology evidence="1">Multi-pass membrane protein</topology>
    </subcellularLocation>
</comment>
<keyword evidence="3 7" id="KW-0812">Transmembrane</keyword>
<dbReference type="InterPro" id="IPR051791">
    <property type="entry name" value="Pra-immunoreactive"/>
</dbReference>
<keyword evidence="4 7" id="KW-1133">Transmembrane helix</keyword>
<feature type="compositionally biased region" description="Low complexity" evidence="6">
    <location>
        <begin position="26"/>
        <end position="35"/>
    </location>
</feature>
<keyword evidence="2" id="KW-1003">Cell membrane</keyword>
<reference evidence="9" key="1">
    <citation type="journal article" date="2024" name="Antonie Van Leeuwenhoek">
        <title>Isoptericola haloaureus sp. nov., a dimorphic actinobacterium isolated from mangrove sediments of southeast India, implicating biosaline agricultural significance through nitrogen fixation and salt tolerance genes.</title>
        <authorList>
            <person name="Prathaban M."/>
            <person name="Prathiviraj R."/>
            <person name="Ravichandran M."/>
            <person name="Natarajan S.D."/>
            <person name="Sobanaa M."/>
            <person name="Hari Krishna Kumar S."/>
            <person name="Chandrasekar V."/>
            <person name="Selvin J."/>
        </authorList>
    </citation>
    <scope>NUCLEOTIDE SEQUENCE</scope>
    <source>
        <strain evidence="9">MP1014</strain>
    </source>
</reference>
<evidence type="ECO:0000256" key="4">
    <source>
        <dbReference type="ARBA" id="ARBA00022989"/>
    </source>
</evidence>
<feature type="region of interest" description="Disordered" evidence="6">
    <location>
        <begin position="1"/>
        <end position="35"/>
    </location>
</feature>
<dbReference type="InterPro" id="IPR016795">
    <property type="entry name" value="UCP021697"/>
</dbReference>
<evidence type="ECO:0000259" key="8">
    <source>
        <dbReference type="Pfam" id="PF06271"/>
    </source>
</evidence>
<evidence type="ECO:0000256" key="6">
    <source>
        <dbReference type="SAM" id="MobiDB-lite"/>
    </source>
</evidence>
<dbReference type="PANTHER" id="PTHR36115:SF6">
    <property type="entry name" value="PROLINE-RICH ANTIGEN HOMOLOG"/>
    <property type="match status" value="1"/>
</dbReference>
<reference evidence="9" key="2">
    <citation type="submission" date="2024-02" db="EMBL/GenBank/DDBJ databases">
        <authorList>
            <person name="Prathaban M."/>
            <person name="Mythili R."/>
            <person name="Sharmila Devi N."/>
            <person name="Sobanaa M."/>
            <person name="Prathiviraj R."/>
            <person name="Selvin J."/>
        </authorList>
    </citation>
    <scope>NUCLEOTIDE SEQUENCE</scope>
    <source>
        <strain evidence="9">MP1014</strain>
    </source>
</reference>
<proteinExistence type="predicted"/>
<dbReference type="PIRSF" id="PIRSF021697">
    <property type="entry name" value="UCP021697"/>
    <property type="match status" value="1"/>
</dbReference>
<evidence type="ECO:0000256" key="2">
    <source>
        <dbReference type="ARBA" id="ARBA00022475"/>
    </source>
</evidence>
<organism evidence="9 10">
    <name type="scientific">Isoptericola haloaureus</name>
    <dbReference type="NCBI Taxonomy" id="1542902"/>
    <lineage>
        <taxon>Bacteria</taxon>
        <taxon>Bacillati</taxon>
        <taxon>Actinomycetota</taxon>
        <taxon>Actinomycetes</taxon>
        <taxon>Micrococcales</taxon>
        <taxon>Promicromonosporaceae</taxon>
        <taxon>Isoptericola</taxon>
    </lineage>
</organism>
<dbReference type="InterPro" id="IPR010432">
    <property type="entry name" value="RDD"/>
</dbReference>
<keyword evidence="5 7" id="KW-0472">Membrane</keyword>
<feature type="domain" description="RDD" evidence="8">
    <location>
        <begin position="72"/>
        <end position="142"/>
    </location>
</feature>
<gene>
    <name evidence="9" type="ORF">V5O49_15485</name>
</gene>
<name>A0ABU7ZAU3_9MICO</name>
<dbReference type="EMBL" id="JBAGLP010000120">
    <property type="protein sequence ID" value="MEG3616533.1"/>
    <property type="molecule type" value="Genomic_DNA"/>
</dbReference>
<sequence>MPSRDDFGSWLSGQNVPPDETPGTDRLGLPSSGPGSPAPLGRRVVALVVDWAAVSGMSYAFFSYDAGATLGLFFAMNLILVSTVGTTLGHRLLGLRVRRLHTTGPHLVGFGAGAIRAVLLCLVIPAVVWDADGRGLHDKAAGTVIVRR</sequence>
<dbReference type="RefSeq" id="WP_332903026.1">
    <property type="nucleotide sequence ID" value="NZ_JBAGLP010000120.1"/>
</dbReference>
<feature type="transmembrane region" description="Helical" evidence="7">
    <location>
        <begin position="107"/>
        <end position="129"/>
    </location>
</feature>
<evidence type="ECO:0000313" key="10">
    <source>
        <dbReference type="Proteomes" id="UP001310387"/>
    </source>
</evidence>
<evidence type="ECO:0000256" key="7">
    <source>
        <dbReference type="SAM" id="Phobius"/>
    </source>
</evidence>
<accession>A0ABU7ZAU3</accession>
<evidence type="ECO:0000256" key="5">
    <source>
        <dbReference type="ARBA" id="ARBA00023136"/>
    </source>
</evidence>
<comment type="caution">
    <text evidence="9">The sequence shown here is derived from an EMBL/GenBank/DDBJ whole genome shotgun (WGS) entry which is preliminary data.</text>
</comment>